<keyword evidence="2" id="KW-1185">Reference proteome</keyword>
<evidence type="ECO:0000313" key="2">
    <source>
        <dbReference type="Proteomes" id="UP001165960"/>
    </source>
</evidence>
<accession>A0ACC2URK5</accession>
<protein>
    <submittedName>
        <fullName evidence="1">Uncharacterized protein</fullName>
    </submittedName>
</protein>
<gene>
    <name evidence="1" type="ORF">DSO57_1009506</name>
</gene>
<sequence>MVFFKGGMKKGKKDETDLSGTDGKFEIKTIIITALLVTKVAASKPWAVIKPAPSCQAGLADGGDLPTPGFLLFEADSGVGTIPALVTAVGPILGPKSYSQAFVGLAGPGQANFSCPSKNGDQIGKNSMTPEAKPARTNNQPSQDGPPKSQTTVPENPKNDCEAANQMAEPEMPSLATKIAPEKCSEALAYE</sequence>
<reference evidence="1" key="1">
    <citation type="submission" date="2022-04" db="EMBL/GenBank/DDBJ databases">
        <title>Genome of the entomopathogenic fungus Entomophthora muscae.</title>
        <authorList>
            <person name="Elya C."/>
            <person name="Lovett B.R."/>
            <person name="Lee E."/>
            <person name="Macias A.M."/>
            <person name="Hajek A.E."/>
            <person name="De Bivort B.L."/>
            <person name="Kasson M.T."/>
            <person name="De Fine Licht H.H."/>
            <person name="Stajich J.E."/>
        </authorList>
    </citation>
    <scope>NUCLEOTIDE SEQUENCE</scope>
    <source>
        <strain evidence="1">Berkeley</strain>
    </source>
</reference>
<evidence type="ECO:0000313" key="1">
    <source>
        <dbReference type="EMBL" id="KAJ9089755.1"/>
    </source>
</evidence>
<name>A0ACC2URK5_9FUNG</name>
<dbReference type="Proteomes" id="UP001165960">
    <property type="component" value="Unassembled WGS sequence"/>
</dbReference>
<comment type="caution">
    <text evidence="1">The sequence shown here is derived from an EMBL/GenBank/DDBJ whole genome shotgun (WGS) entry which is preliminary data.</text>
</comment>
<dbReference type="EMBL" id="QTSX02000030">
    <property type="protein sequence ID" value="KAJ9089755.1"/>
    <property type="molecule type" value="Genomic_DNA"/>
</dbReference>
<organism evidence="1 2">
    <name type="scientific">Entomophthora muscae</name>
    <dbReference type="NCBI Taxonomy" id="34485"/>
    <lineage>
        <taxon>Eukaryota</taxon>
        <taxon>Fungi</taxon>
        <taxon>Fungi incertae sedis</taxon>
        <taxon>Zoopagomycota</taxon>
        <taxon>Entomophthoromycotina</taxon>
        <taxon>Entomophthoromycetes</taxon>
        <taxon>Entomophthorales</taxon>
        <taxon>Entomophthoraceae</taxon>
        <taxon>Entomophthora</taxon>
    </lineage>
</organism>
<proteinExistence type="predicted"/>